<dbReference type="AlphaFoldDB" id="A0A8H6FGX0"/>
<dbReference type="InterPro" id="IPR013328">
    <property type="entry name" value="6PGD_dom2"/>
</dbReference>
<organism evidence="1 2">
    <name type="scientific">Letharia lupina</name>
    <dbReference type="NCBI Taxonomy" id="560253"/>
    <lineage>
        <taxon>Eukaryota</taxon>
        <taxon>Fungi</taxon>
        <taxon>Dikarya</taxon>
        <taxon>Ascomycota</taxon>
        <taxon>Pezizomycotina</taxon>
        <taxon>Lecanoromycetes</taxon>
        <taxon>OSLEUM clade</taxon>
        <taxon>Lecanoromycetidae</taxon>
        <taxon>Lecanorales</taxon>
        <taxon>Lecanorineae</taxon>
        <taxon>Parmeliaceae</taxon>
        <taxon>Letharia</taxon>
    </lineage>
</organism>
<dbReference type="Proteomes" id="UP000593566">
    <property type="component" value="Unassembled WGS sequence"/>
</dbReference>
<dbReference type="Gene3D" id="1.10.1040.10">
    <property type="entry name" value="N-(1-d-carboxylethyl)-l-norvaline Dehydrogenase, domain 2"/>
    <property type="match status" value="1"/>
</dbReference>
<dbReference type="InterPro" id="IPR008927">
    <property type="entry name" value="6-PGluconate_DH-like_C_sf"/>
</dbReference>
<evidence type="ECO:0000313" key="1">
    <source>
        <dbReference type="EMBL" id="KAF6227404.1"/>
    </source>
</evidence>
<gene>
    <name evidence="1" type="ORF">HO133_008848</name>
</gene>
<dbReference type="RefSeq" id="XP_037155712.1">
    <property type="nucleotide sequence ID" value="XM_037299711.1"/>
</dbReference>
<sequence length="90" mass="9762">MAEKGSAEPVWTHWLTSVSTGRVVVEMSNQEPGEESLFKVIGNIIIVNLMETVAEGQVLAEKTGLKIGNLHSCLSTKPGEKIVDCMPTEH</sequence>
<dbReference type="SUPFAM" id="SSF48179">
    <property type="entry name" value="6-phosphogluconate dehydrogenase C-terminal domain-like"/>
    <property type="match status" value="1"/>
</dbReference>
<reference evidence="1 2" key="1">
    <citation type="journal article" date="2020" name="Genomics">
        <title>Complete, high-quality genomes from long-read metagenomic sequencing of two wolf lichen thalli reveals enigmatic genome architecture.</title>
        <authorList>
            <person name="McKenzie S.K."/>
            <person name="Walston R.F."/>
            <person name="Allen J.L."/>
        </authorList>
    </citation>
    <scope>NUCLEOTIDE SEQUENCE [LARGE SCALE GENOMIC DNA]</scope>
    <source>
        <strain evidence="1">WasteWater1</strain>
    </source>
</reference>
<evidence type="ECO:0000313" key="2">
    <source>
        <dbReference type="Proteomes" id="UP000593566"/>
    </source>
</evidence>
<protein>
    <submittedName>
        <fullName evidence="1">Uncharacterized protein</fullName>
    </submittedName>
</protein>
<comment type="caution">
    <text evidence="1">The sequence shown here is derived from an EMBL/GenBank/DDBJ whole genome shotgun (WGS) entry which is preliminary data.</text>
</comment>
<name>A0A8H6FGX0_9LECA</name>
<accession>A0A8H6FGX0</accession>
<proteinExistence type="predicted"/>
<keyword evidence="2" id="KW-1185">Reference proteome</keyword>
<dbReference type="EMBL" id="JACCJB010000005">
    <property type="protein sequence ID" value="KAF6227404.1"/>
    <property type="molecule type" value="Genomic_DNA"/>
</dbReference>
<dbReference type="GeneID" id="59337243"/>